<keyword evidence="4" id="KW-1133">Transmembrane helix</keyword>
<keyword evidence="4" id="KW-0812">Transmembrane</keyword>
<evidence type="ECO:0000313" key="5">
    <source>
        <dbReference type="EMBL" id="HGT37743.1"/>
    </source>
</evidence>
<accession>A0A7C4QLX2</accession>
<dbReference type="AlphaFoldDB" id="A0A7C4QLX2"/>
<keyword evidence="1 3" id="KW-0853">WD repeat</keyword>
<reference evidence="5" key="1">
    <citation type="journal article" date="2020" name="mSystems">
        <title>Genome- and Community-Level Interaction Insights into Carbon Utilization and Element Cycling Functions of Hydrothermarchaeota in Hydrothermal Sediment.</title>
        <authorList>
            <person name="Zhou Z."/>
            <person name="Liu Y."/>
            <person name="Xu W."/>
            <person name="Pan J."/>
            <person name="Luo Z.H."/>
            <person name="Li M."/>
        </authorList>
    </citation>
    <scope>NUCLEOTIDE SEQUENCE [LARGE SCALE GENOMIC DNA]</scope>
    <source>
        <strain evidence="5">SpSt-508</strain>
    </source>
</reference>
<evidence type="ECO:0000256" key="2">
    <source>
        <dbReference type="ARBA" id="ARBA00022737"/>
    </source>
</evidence>
<dbReference type="EMBL" id="DSVQ01000001">
    <property type="protein sequence ID" value="HGT37743.1"/>
    <property type="molecule type" value="Genomic_DNA"/>
</dbReference>
<dbReference type="PANTHER" id="PTHR19848:SF8">
    <property type="entry name" value="F-BOX AND WD REPEAT DOMAIN CONTAINING 7"/>
    <property type="match status" value="1"/>
</dbReference>
<evidence type="ECO:0000256" key="1">
    <source>
        <dbReference type="ARBA" id="ARBA00022574"/>
    </source>
</evidence>
<feature type="repeat" description="WD" evidence="3">
    <location>
        <begin position="282"/>
        <end position="314"/>
    </location>
</feature>
<gene>
    <name evidence="5" type="ORF">ENS64_00515</name>
</gene>
<dbReference type="PROSITE" id="PS50294">
    <property type="entry name" value="WD_REPEATS_REGION"/>
    <property type="match status" value="1"/>
</dbReference>
<feature type="transmembrane region" description="Helical" evidence="4">
    <location>
        <begin position="21"/>
        <end position="42"/>
    </location>
</feature>
<dbReference type="PROSITE" id="PS50082">
    <property type="entry name" value="WD_REPEATS_2"/>
    <property type="match status" value="3"/>
</dbReference>
<dbReference type="PROSITE" id="PS00678">
    <property type="entry name" value="WD_REPEATS_1"/>
    <property type="match status" value="1"/>
</dbReference>
<dbReference type="Pfam" id="PF00400">
    <property type="entry name" value="WD40"/>
    <property type="match status" value="3"/>
</dbReference>
<evidence type="ECO:0000256" key="4">
    <source>
        <dbReference type="SAM" id="Phobius"/>
    </source>
</evidence>
<protein>
    <submittedName>
        <fullName evidence="5">Uncharacterized protein</fullName>
    </submittedName>
</protein>
<dbReference type="SUPFAM" id="SSF50998">
    <property type="entry name" value="Quinoprotein alcohol dehydrogenase-like"/>
    <property type="match status" value="1"/>
</dbReference>
<dbReference type="Gene3D" id="2.130.10.10">
    <property type="entry name" value="YVTN repeat-like/Quinoprotein amine dehydrogenase"/>
    <property type="match status" value="2"/>
</dbReference>
<dbReference type="InterPro" id="IPR011047">
    <property type="entry name" value="Quinoprotein_ADH-like_sf"/>
</dbReference>
<comment type="caution">
    <text evidence="5">The sequence shown here is derived from an EMBL/GenBank/DDBJ whole genome shotgun (WGS) entry which is preliminary data.</text>
</comment>
<dbReference type="PANTHER" id="PTHR19848">
    <property type="entry name" value="WD40 REPEAT PROTEIN"/>
    <property type="match status" value="1"/>
</dbReference>
<organism evidence="5">
    <name type="scientific">Schlesneria paludicola</name>
    <dbReference type="NCBI Taxonomy" id="360056"/>
    <lineage>
        <taxon>Bacteria</taxon>
        <taxon>Pseudomonadati</taxon>
        <taxon>Planctomycetota</taxon>
        <taxon>Planctomycetia</taxon>
        <taxon>Planctomycetales</taxon>
        <taxon>Planctomycetaceae</taxon>
        <taxon>Schlesneria</taxon>
    </lineage>
</organism>
<feature type="repeat" description="WD" evidence="3">
    <location>
        <begin position="241"/>
        <end position="272"/>
    </location>
</feature>
<dbReference type="SMART" id="SM00320">
    <property type="entry name" value="WD40"/>
    <property type="match status" value="3"/>
</dbReference>
<keyword evidence="4" id="KW-0472">Membrane</keyword>
<name>A0A7C4QLX2_9PLAN</name>
<dbReference type="InterPro" id="IPR019775">
    <property type="entry name" value="WD40_repeat_CS"/>
</dbReference>
<proteinExistence type="predicted"/>
<dbReference type="InterPro" id="IPR001680">
    <property type="entry name" value="WD40_rpt"/>
</dbReference>
<keyword evidence="2" id="KW-0677">Repeat</keyword>
<dbReference type="InterPro" id="IPR015943">
    <property type="entry name" value="WD40/YVTN_repeat-like_dom_sf"/>
</dbReference>
<feature type="repeat" description="WD" evidence="3">
    <location>
        <begin position="315"/>
        <end position="347"/>
    </location>
</feature>
<sequence>MRGRLDSRNELPATKVRRGAVLLNCWETGVLLLLVGLAAWGLHCVQCSSEFAVPHPRAHAMWPATHGLFLDEHRGELWVLRKGWGLSRLQLPELREVELAPFPHRFQPMALQPLADHVLLAVVAADRVQLAVDGRVMDLAPEVGEGAATFPLDISPRGQVVYAKADGRLHVWTPRGRGTDRPLAFDHHVVDVGAEIDRVVIDHTGETVAVLEPGARLRICGVATGDCRGEWETGHPHCSGIAWSPYAQRLATVGTDGMLRVWNVSSGTKLWEARADALDPSTVAFSPCGRWVATGGFDQHIRIWRVIGGEQLADWTGHADTVRVLEWSTDGRVLFSSGLDGQVRRWSTATFAGE</sequence>
<evidence type="ECO:0000256" key="3">
    <source>
        <dbReference type="PROSITE-ProRule" id="PRU00221"/>
    </source>
</evidence>